<dbReference type="GO" id="GO:0006089">
    <property type="term" value="P:lactate metabolic process"/>
    <property type="evidence" value="ECO:0007669"/>
    <property type="project" value="TreeGrafter"/>
</dbReference>
<dbReference type="SUPFAM" id="SSF56327">
    <property type="entry name" value="LDH C-terminal domain-like"/>
    <property type="match status" value="1"/>
</dbReference>
<feature type="non-terminal residue" evidence="2">
    <location>
        <position position="1"/>
    </location>
</feature>
<organism evidence="2 3">
    <name type="scientific">Genlisea aurea</name>
    <dbReference type="NCBI Taxonomy" id="192259"/>
    <lineage>
        <taxon>Eukaryota</taxon>
        <taxon>Viridiplantae</taxon>
        <taxon>Streptophyta</taxon>
        <taxon>Embryophyta</taxon>
        <taxon>Tracheophyta</taxon>
        <taxon>Spermatophyta</taxon>
        <taxon>Magnoliopsida</taxon>
        <taxon>eudicotyledons</taxon>
        <taxon>Gunneridae</taxon>
        <taxon>Pentapetalae</taxon>
        <taxon>asterids</taxon>
        <taxon>lamiids</taxon>
        <taxon>Lamiales</taxon>
        <taxon>Lentibulariaceae</taxon>
        <taxon>Genlisea</taxon>
    </lineage>
</organism>
<comment type="caution">
    <text evidence="2">The sequence shown here is derived from an EMBL/GenBank/DDBJ whole genome shotgun (WGS) entry which is preliminary data.</text>
</comment>
<evidence type="ECO:0000313" key="3">
    <source>
        <dbReference type="Proteomes" id="UP000015453"/>
    </source>
</evidence>
<protein>
    <submittedName>
        <fullName evidence="2">L-lactate dehydrogenase</fullName>
    </submittedName>
</protein>
<reference evidence="2 3" key="1">
    <citation type="journal article" date="2013" name="BMC Genomics">
        <title>The miniature genome of a carnivorous plant Genlisea aurea contains a low number of genes and short non-coding sequences.</title>
        <authorList>
            <person name="Leushkin E.V."/>
            <person name="Sutormin R.A."/>
            <person name="Nabieva E.R."/>
            <person name="Penin A.A."/>
            <person name="Kondrashov A.S."/>
            <person name="Logacheva M.D."/>
        </authorList>
    </citation>
    <scope>NUCLEOTIDE SEQUENCE [LARGE SCALE GENOMIC DNA]</scope>
</reference>
<dbReference type="Proteomes" id="UP000015453">
    <property type="component" value="Unassembled WGS sequence"/>
</dbReference>
<dbReference type="GO" id="GO:0004459">
    <property type="term" value="F:L-lactate dehydrogenase (NAD+) activity"/>
    <property type="evidence" value="ECO:0007669"/>
    <property type="project" value="TreeGrafter"/>
</dbReference>
<gene>
    <name evidence="2" type="ORF">M569_15107</name>
</gene>
<evidence type="ECO:0000313" key="2">
    <source>
        <dbReference type="EMBL" id="EPS59699.1"/>
    </source>
</evidence>
<dbReference type="Gene3D" id="3.90.110.10">
    <property type="entry name" value="Lactate dehydrogenase/glycoside hydrolase, family 4, C-terminal"/>
    <property type="match status" value="1"/>
</dbReference>
<proteinExistence type="predicted"/>
<dbReference type="InterPro" id="IPR022383">
    <property type="entry name" value="Lactate/malate_DH_C"/>
</dbReference>
<evidence type="ECO:0000259" key="1">
    <source>
        <dbReference type="Pfam" id="PF02866"/>
    </source>
</evidence>
<accession>S8BZ46</accession>
<sequence length="150" mass="16322">AFVVGEHGQNSIPLLSNISVGGAPIMNLIDSRNHHHVTTQKETLHKLHRDIATASDQVSKLKGQTSFATACSVVSLARSVLCDQRRLHPVSLLSNGFYGIGRDDVFLSLPALLGKNGIVGVPELDLSHEELARLRDTARDLYREQAHLGI</sequence>
<feature type="domain" description="Lactate/malate dehydrogenase C-terminal" evidence="1">
    <location>
        <begin position="2"/>
        <end position="143"/>
    </location>
</feature>
<dbReference type="PANTHER" id="PTHR43128">
    <property type="entry name" value="L-2-HYDROXYCARBOXYLATE DEHYDROGENASE (NAD(P)(+))"/>
    <property type="match status" value="1"/>
</dbReference>
<dbReference type="PANTHER" id="PTHR43128:SF16">
    <property type="entry name" value="L-LACTATE DEHYDROGENASE"/>
    <property type="match status" value="1"/>
</dbReference>
<keyword evidence="3" id="KW-1185">Reference proteome</keyword>
<dbReference type="InterPro" id="IPR015955">
    <property type="entry name" value="Lactate_DH/Glyco_Ohase_4_C"/>
</dbReference>
<dbReference type="Pfam" id="PF02866">
    <property type="entry name" value="Ldh_1_C"/>
    <property type="match status" value="1"/>
</dbReference>
<dbReference type="AlphaFoldDB" id="S8BZ46"/>
<name>S8BZ46_9LAMI</name>
<dbReference type="EMBL" id="AUSU01008149">
    <property type="protein sequence ID" value="EPS59699.1"/>
    <property type="molecule type" value="Genomic_DNA"/>
</dbReference>
<dbReference type="OrthoDB" id="5405561at2759"/>